<dbReference type="Gene3D" id="2.40.40.20">
    <property type="match status" value="1"/>
</dbReference>
<organism evidence="8 9">
    <name type="scientific">Rhodopseudomonas palustris (strain HaA2)</name>
    <dbReference type="NCBI Taxonomy" id="316058"/>
    <lineage>
        <taxon>Bacteria</taxon>
        <taxon>Pseudomonadati</taxon>
        <taxon>Pseudomonadota</taxon>
        <taxon>Alphaproteobacteria</taxon>
        <taxon>Hyphomicrobiales</taxon>
        <taxon>Nitrobacteraceae</taxon>
        <taxon>Rhodopseudomonas</taxon>
    </lineage>
</organism>
<dbReference type="GO" id="GO:0009061">
    <property type="term" value="P:anaerobic respiration"/>
    <property type="evidence" value="ECO:0007669"/>
    <property type="project" value="TreeGrafter"/>
</dbReference>
<keyword evidence="4" id="KW-0479">Metal-binding</keyword>
<dbReference type="eggNOG" id="COG0243">
    <property type="taxonomic scope" value="Bacteria"/>
</dbReference>
<dbReference type="InterPro" id="IPR009010">
    <property type="entry name" value="Asp_de-COase-like_dom_sf"/>
</dbReference>
<gene>
    <name evidence="8" type="ordered locus">RPB_1492</name>
</gene>
<dbReference type="SUPFAM" id="SSF53706">
    <property type="entry name" value="Formate dehydrogenase/DMSO reductase, domains 1-3"/>
    <property type="match status" value="1"/>
</dbReference>
<protein>
    <submittedName>
        <fullName evidence="8">Trimethylamine-N-oxide reductase (Cytochrome c)</fullName>
        <ecNumber evidence="8">1.7.2.3</ecNumber>
    </submittedName>
</protein>
<proteinExistence type="inferred from homology"/>
<name>Q2J008_RHOP2</name>
<keyword evidence="5 8" id="KW-0560">Oxidoreductase</keyword>
<dbReference type="SUPFAM" id="SSF50692">
    <property type="entry name" value="ADC-like"/>
    <property type="match status" value="1"/>
</dbReference>
<dbReference type="Gene3D" id="3.40.50.740">
    <property type="match status" value="1"/>
</dbReference>
<evidence type="ECO:0000256" key="3">
    <source>
        <dbReference type="ARBA" id="ARBA00022505"/>
    </source>
</evidence>
<dbReference type="InterPro" id="IPR050612">
    <property type="entry name" value="Prok_Mopterin_Oxidored"/>
</dbReference>
<dbReference type="Pfam" id="PF01568">
    <property type="entry name" value="Molydop_binding"/>
    <property type="match status" value="1"/>
</dbReference>
<dbReference type="STRING" id="316058.RPB_1492"/>
<dbReference type="PANTHER" id="PTHR43742">
    <property type="entry name" value="TRIMETHYLAMINE-N-OXIDE REDUCTASE"/>
    <property type="match status" value="1"/>
</dbReference>
<dbReference type="PROSITE" id="PS00932">
    <property type="entry name" value="MOLYBDOPTERIN_PROK_3"/>
    <property type="match status" value="1"/>
</dbReference>
<keyword evidence="9" id="KW-1185">Reference proteome</keyword>
<dbReference type="InterPro" id="IPR006656">
    <property type="entry name" value="Mopterin_OxRdtase"/>
</dbReference>
<dbReference type="HOGENOM" id="CLU_000422_13_3_5"/>
<dbReference type="CDD" id="cd02793">
    <property type="entry name" value="MopB_CT_DMSOR-BSOR-TMAOR"/>
    <property type="match status" value="1"/>
</dbReference>
<dbReference type="AlphaFoldDB" id="Q2J008"/>
<dbReference type="GO" id="GO:0043546">
    <property type="term" value="F:molybdopterin cofactor binding"/>
    <property type="evidence" value="ECO:0007669"/>
    <property type="project" value="InterPro"/>
</dbReference>
<dbReference type="Gene3D" id="3.90.55.10">
    <property type="entry name" value="Dimethylsulfoxide Reductase, domain 3"/>
    <property type="match status" value="1"/>
</dbReference>
<evidence type="ECO:0000256" key="1">
    <source>
        <dbReference type="ARBA" id="ARBA00001942"/>
    </source>
</evidence>
<dbReference type="GO" id="GO:0050626">
    <property type="term" value="F:trimethylamine-N-oxide reductase (cytochrome c) activity"/>
    <property type="evidence" value="ECO:0007669"/>
    <property type="project" value="UniProtKB-EC"/>
</dbReference>
<dbReference type="OrthoDB" id="9759518at2"/>
<dbReference type="Pfam" id="PF00384">
    <property type="entry name" value="Molybdopterin"/>
    <property type="match status" value="1"/>
</dbReference>
<evidence type="ECO:0000259" key="7">
    <source>
        <dbReference type="Pfam" id="PF01568"/>
    </source>
</evidence>
<evidence type="ECO:0000256" key="4">
    <source>
        <dbReference type="ARBA" id="ARBA00022723"/>
    </source>
</evidence>
<evidence type="ECO:0000256" key="2">
    <source>
        <dbReference type="ARBA" id="ARBA00010312"/>
    </source>
</evidence>
<dbReference type="EMBL" id="CP000250">
    <property type="protein sequence ID" value="ABD06202.1"/>
    <property type="molecule type" value="Genomic_DNA"/>
</dbReference>
<comment type="similarity">
    <text evidence="2">Belongs to the prokaryotic molybdopterin-containing oxidoreductase family.</text>
</comment>
<feature type="domain" description="Molybdopterin oxidoreductase" evidence="6">
    <location>
        <begin position="52"/>
        <end position="508"/>
    </location>
</feature>
<dbReference type="EC" id="1.7.2.3" evidence="8"/>
<dbReference type="Proteomes" id="UP000008809">
    <property type="component" value="Chromosome"/>
</dbReference>
<evidence type="ECO:0000313" key="9">
    <source>
        <dbReference type="Proteomes" id="UP000008809"/>
    </source>
</evidence>
<reference evidence="8 9" key="1">
    <citation type="submission" date="2006-01" db="EMBL/GenBank/DDBJ databases">
        <title>Complete sequence of Rhodopseudomonas palustris HaA2.</title>
        <authorList>
            <consortium name="US DOE Joint Genome Institute"/>
            <person name="Copeland A."/>
            <person name="Lucas S."/>
            <person name="Lapidus A."/>
            <person name="Barry K."/>
            <person name="Detter J.C."/>
            <person name="Glavina T."/>
            <person name="Hammon N."/>
            <person name="Israni S."/>
            <person name="Pitluck S."/>
            <person name="Chain P."/>
            <person name="Malfatti S."/>
            <person name="Shin M."/>
            <person name="Vergez L."/>
            <person name="Schmutz J."/>
            <person name="Larimer F."/>
            <person name="Land M."/>
            <person name="Hauser L."/>
            <person name="Pelletier D.A."/>
            <person name="Kyrpides N."/>
            <person name="Anderson I."/>
            <person name="Oda Y."/>
            <person name="Harwood C.S."/>
            <person name="Richardson P."/>
        </authorList>
    </citation>
    <scope>NUCLEOTIDE SEQUENCE [LARGE SCALE GENOMIC DNA]</scope>
    <source>
        <strain evidence="8 9">HaA2</strain>
    </source>
</reference>
<evidence type="ECO:0000256" key="5">
    <source>
        <dbReference type="ARBA" id="ARBA00023002"/>
    </source>
</evidence>
<dbReference type="InterPro" id="IPR041954">
    <property type="entry name" value="CT_DMSOR/BSOR/TMAOR"/>
</dbReference>
<dbReference type="GO" id="GO:0030151">
    <property type="term" value="F:molybdenum ion binding"/>
    <property type="evidence" value="ECO:0007669"/>
    <property type="project" value="TreeGrafter"/>
</dbReference>
<dbReference type="PANTHER" id="PTHR43742:SF10">
    <property type="entry name" value="TRIMETHYLAMINE-N-OXIDE REDUCTASE 2"/>
    <property type="match status" value="1"/>
</dbReference>
<evidence type="ECO:0000259" key="6">
    <source>
        <dbReference type="Pfam" id="PF00384"/>
    </source>
</evidence>
<dbReference type="KEGG" id="rpb:RPB_1492"/>
<dbReference type="InterPro" id="IPR006655">
    <property type="entry name" value="Mopterin_OxRdtase_prok_CS"/>
</dbReference>
<dbReference type="GO" id="GO:0030288">
    <property type="term" value="C:outer membrane-bounded periplasmic space"/>
    <property type="evidence" value="ECO:0007669"/>
    <property type="project" value="TreeGrafter"/>
</dbReference>
<dbReference type="GO" id="GO:0009055">
    <property type="term" value="F:electron transfer activity"/>
    <property type="evidence" value="ECO:0007669"/>
    <property type="project" value="TreeGrafter"/>
</dbReference>
<feature type="domain" description="Molybdopterin dinucleotide-binding" evidence="7">
    <location>
        <begin position="625"/>
        <end position="745"/>
    </location>
</feature>
<keyword evidence="3" id="KW-0500">Molybdenum</keyword>
<comment type="cofactor">
    <cofactor evidence="1">
        <name>Mo-bis(molybdopterin guanine dinucleotide)</name>
        <dbReference type="ChEBI" id="CHEBI:60539"/>
    </cofactor>
</comment>
<dbReference type="InterPro" id="IPR006657">
    <property type="entry name" value="MoPterin_dinucl-bd_dom"/>
</dbReference>
<accession>Q2J008</accession>
<evidence type="ECO:0000313" key="8">
    <source>
        <dbReference type="EMBL" id="ABD06202.1"/>
    </source>
</evidence>
<dbReference type="Gene3D" id="3.40.228.10">
    <property type="entry name" value="Dimethylsulfoxide Reductase, domain 2"/>
    <property type="match status" value="1"/>
</dbReference>
<sequence length="773" mass="84829">MNHPKTLTAAHWGLYEIRDAMTAEVSIHPFATDPSPSPIGLQMLETARSDSRVRRPAVRKGWLENGPASRGQRGLEPFVEVDWSVALDLVARELGRVKQQHGNQAIFGGSYGWSSAGRFHHAQSQVHRFLNCIGGYVRHLNSYSLGVAHPLLPYLVAPIGELMMTHNDWDSLIEHCELFVTFGGVPAKNAQISQGGTAEHRIPGALARMQRAGIKFVNISPTRKDLETGADFEWWPIRPNTDTALMLALAYVLVEEGLHDTTFLATYCVGFEVFRNYLLGQKDGVRKTPDWAGGITGIDPERIRSLAREMGAKRCMINAAWSLQRAHHGEQPYWALISLAALVGQIGTPGGGFGVGYGAENLLGSPHARISGPTLPQGSNAVDSFIPVARIVDMLESPGQPFTYSGKIHHYPDVKLVYWAGGNPFHHHQDLTRLVNAWRLPDSVFVNEQFWTPLAKMADVVFPATTALEREDIFFSPKEHLIAPMKQAIPRVGEARDDYDIFRGLSDRLGVDAAFSEHRDARQWIEHLYIDWRERIAGDGVALPDFESFWHGETVALPKPSRPTVMLEAFRDDPLAHPLGTPSGKIEIYSATVDGFGYADCPGGHATWLEPAEWLGSPLATTYPLHLISDQPSTRLHSQLDHGPLSRSQKIQGREPVDIHPDDADRRGIRTGDIVRLFNARGSCLSGANVTANVVSGVVRLSTGAWFDPQDWSGNQVLEKHGNPNALTADLAASSFSQGCAAQTCLVDIEKYLDAAPPVSAFDTPDGVASLAT</sequence>